<feature type="region of interest" description="Disordered" evidence="1">
    <location>
        <begin position="1030"/>
        <end position="1052"/>
    </location>
</feature>
<dbReference type="AlphaFoldDB" id="A0A6A6C9T8"/>
<feature type="domain" description="DNA2/NAM7 helicase-like C-terminal" evidence="3">
    <location>
        <begin position="786"/>
        <end position="1004"/>
    </location>
</feature>
<dbReference type="RefSeq" id="XP_033664803.1">
    <property type="nucleotide sequence ID" value="XM_033817713.1"/>
</dbReference>
<gene>
    <name evidence="4" type="ORF">M409DRAFT_68172</name>
</gene>
<evidence type="ECO:0000259" key="2">
    <source>
        <dbReference type="Pfam" id="PF13086"/>
    </source>
</evidence>
<proteinExistence type="predicted"/>
<feature type="compositionally biased region" description="Polar residues" evidence="1">
    <location>
        <begin position="1031"/>
        <end position="1040"/>
    </location>
</feature>
<feature type="domain" description="DNA2/NAM7 helicase helicase" evidence="2">
    <location>
        <begin position="477"/>
        <end position="768"/>
    </location>
</feature>
<dbReference type="GO" id="GO:0001147">
    <property type="term" value="F:transcription termination site sequence-specific DNA binding"/>
    <property type="evidence" value="ECO:0007669"/>
    <property type="project" value="TreeGrafter"/>
</dbReference>
<dbReference type="Proteomes" id="UP000799537">
    <property type="component" value="Unassembled WGS sequence"/>
</dbReference>
<dbReference type="InterPro" id="IPR041679">
    <property type="entry name" value="DNA2/NAM7-like_C"/>
</dbReference>
<dbReference type="GO" id="GO:0016604">
    <property type="term" value="C:nuclear body"/>
    <property type="evidence" value="ECO:0007669"/>
    <property type="project" value="TreeGrafter"/>
</dbReference>
<dbReference type="GO" id="GO:0004386">
    <property type="term" value="F:helicase activity"/>
    <property type="evidence" value="ECO:0007669"/>
    <property type="project" value="InterPro"/>
</dbReference>
<dbReference type="Pfam" id="PF13086">
    <property type="entry name" value="AAA_11"/>
    <property type="match status" value="1"/>
</dbReference>
<dbReference type="GO" id="GO:0006369">
    <property type="term" value="P:termination of RNA polymerase II transcription"/>
    <property type="evidence" value="ECO:0007669"/>
    <property type="project" value="TreeGrafter"/>
</dbReference>
<dbReference type="PANTHER" id="PTHR10887">
    <property type="entry name" value="DNA2/NAM7 HELICASE FAMILY"/>
    <property type="match status" value="1"/>
</dbReference>
<name>A0A6A6C9T8_ZASCE</name>
<evidence type="ECO:0008006" key="6">
    <source>
        <dbReference type="Google" id="ProtNLM"/>
    </source>
</evidence>
<dbReference type="PANTHER" id="PTHR10887:SF495">
    <property type="entry name" value="HELICASE SENATAXIN ISOFORM X1-RELATED"/>
    <property type="match status" value="1"/>
</dbReference>
<dbReference type="InterPro" id="IPR041677">
    <property type="entry name" value="DNA2/NAM7_AAA_11"/>
</dbReference>
<dbReference type="OrthoDB" id="6513042at2759"/>
<dbReference type="InterPro" id="IPR045055">
    <property type="entry name" value="DNA2/NAM7-like"/>
</dbReference>
<dbReference type="Pfam" id="PF13087">
    <property type="entry name" value="AAA_12"/>
    <property type="match status" value="1"/>
</dbReference>
<accession>A0A6A6C9T8</accession>
<sequence>MAATNDQLLEYRANLTDAIENEPINSNTKLVALHQPDLGTDKGQTLHALTGVAYPPEPISIVTPNGKTFPPEDMDGGWLLPKYEIFVTFRRLLTAPVLRLEVFWDDIRAQAPDAPAVLQIALDFHLNAIDDGTPGITDLSKIKTMGNSGPRDEIRFTSFGATSEGLPNALKYQALLGHHGLELLRVLQGFLDPSDGQRIRLAFRRLLSPLDFTFARILPYITGPDRLPSLSVPEWSALLPLRVDRDLGELIDSTPYPMVPFDSSDTYATVTDAAVELYESSRVAALEQEVALREWASVRHSGVVYEVGGVVVMAVRFSPFRPLGGIGGIVQFSLPDRLHTKMSWTDPMTGTQFTMQPANHCCVPVRLPPYDALFVLTEPSPELRNACIKPSPVLDSKFLTQVEFTPKITQFTLKSQLSTAVNLQHPDASRWHQIILNQSHEFEIVDLATKRAAEIPEPVEAAVHEAFQKMLAWREWNPEQLAALQRVRSTLGGIMLITGPAGTGKTLVLQAITAFLYAIGLHVLVLCPSNTNCADFMHKLKEHFPQVMATRVFPSSTDFSAEKIMKQKSNEEQVECGMPCTDAGSDMETPSPDSAADAVDVLGLEMIRADLQSTADKYADEESSLPAQVLRAAREGKYSLKQGSGEIDIWYELRQCIEKSDSGEFNWLDKNAVKAYDKFYQACKAHYMGRQRLVCTTTGNCRSSDIVDNYARDRYDVECQGLCIVIDEAAKDREIDTLSALLIPDYRNKITGVIMLGDERQLEPTNTSAKGSVTFNPFIDRLSVPFLTRLKRQGFPCVELKEQHRMSCHISSWPSAEFYPHGAMRDGPGTSKRLKSCQPGLFACLKDILDSIGSPTQSSELEEDKRIRVQYLNVLGTRDLSKRSAFVREHPRFFFEHIYWPLLAYYGENMQENVMVICAYKGAKNCWLEAMGHLQQKHHIPTKQMPKILTIDSSQGSEAPITIIDCSVQGYTYKTRRRDIGFVDDPRRMNVAFTRAREVRWIIGGHCGTITKRSRGLLGTPAYVRYREQVEGSSQATNAPSGPPITKADEGRWLDELKKKEVELEVRYADEVAE</sequence>
<dbReference type="EMBL" id="ML993606">
    <property type="protein sequence ID" value="KAF2163914.1"/>
    <property type="molecule type" value="Genomic_DNA"/>
</dbReference>
<dbReference type="Gene3D" id="3.40.50.300">
    <property type="entry name" value="P-loop containing nucleotide triphosphate hydrolases"/>
    <property type="match status" value="2"/>
</dbReference>
<keyword evidence="5" id="KW-1185">Reference proteome</keyword>
<organism evidence="4 5">
    <name type="scientific">Zasmidium cellare ATCC 36951</name>
    <dbReference type="NCBI Taxonomy" id="1080233"/>
    <lineage>
        <taxon>Eukaryota</taxon>
        <taxon>Fungi</taxon>
        <taxon>Dikarya</taxon>
        <taxon>Ascomycota</taxon>
        <taxon>Pezizomycotina</taxon>
        <taxon>Dothideomycetes</taxon>
        <taxon>Dothideomycetidae</taxon>
        <taxon>Mycosphaerellales</taxon>
        <taxon>Mycosphaerellaceae</taxon>
        <taxon>Zasmidium</taxon>
    </lineage>
</organism>
<evidence type="ECO:0000313" key="4">
    <source>
        <dbReference type="EMBL" id="KAF2163914.1"/>
    </source>
</evidence>
<dbReference type="SUPFAM" id="SSF52540">
    <property type="entry name" value="P-loop containing nucleoside triphosphate hydrolases"/>
    <property type="match status" value="1"/>
</dbReference>
<evidence type="ECO:0000313" key="5">
    <source>
        <dbReference type="Proteomes" id="UP000799537"/>
    </source>
</evidence>
<evidence type="ECO:0000256" key="1">
    <source>
        <dbReference type="SAM" id="MobiDB-lite"/>
    </source>
</evidence>
<dbReference type="GeneID" id="54570985"/>
<reference evidence="4" key="1">
    <citation type="journal article" date="2020" name="Stud. Mycol.">
        <title>101 Dothideomycetes genomes: a test case for predicting lifestyles and emergence of pathogens.</title>
        <authorList>
            <person name="Haridas S."/>
            <person name="Albert R."/>
            <person name="Binder M."/>
            <person name="Bloem J."/>
            <person name="Labutti K."/>
            <person name="Salamov A."/>
            <person name="Andreopoulos B."/>
            <person name="Baker S."/>
            <person name="Barry K."/>
            <person name="Bills G."/>
            <person name="Bluhm B."/>
            <person name="Cannon C."/>
            <person name="Castanera R."/>
            <person name="Culley D."/>
            <person name="Daum C."/>
            <person name="Ezra D."/>
            <person name="Gonzalez J."/>
            <person name="Henrissat B."/>
            <person name="Kuo A."/>
            <person name="Liang C."/>
            <person name="Lipzen A."/>
            <person name="Lutzoni F."/>
            <person name="Magnuson J."/>
            <person name="Mondo S."/>
            <person name="Nolan M."/>
            <person name="Ohm R."/>
            <person name="Pangilinan J."/>
            <person name="Park H.-J."/>
            <person name="Ramirez L."/>
            <person name="Alfaro M."/>
            <person name="Sun H."/>
            <person name="Tritt A."/>
            <person name="Yoshinaga Y."/>
            <person name="Zwiers L.-H."/>
            <person name="Turgeon B."/>
            <person name="Goodwin S."/>
            <person name="Spatafora J."/>
            <person name="Crous P."/>
            <person name="Grigoriev I."/>
        </authorList>
    </citation>
    <scope>NUCLEOTIDE SEQUENCE</scope>
    <source>
        <strain evidence="4">ATCC 36951</strain>
    </source>
</reference>
<evidence type="ECO:0000259" key="3">
    <source>
        <dbReference type="Pfam" id="PF13087"/>
    </source>
</evidence>
<dbReference type="InterPro" id="IPR027417">
    <property type="entry name" value="P-loop_NTPase"/>
</dbReference>
<protein>
    <recommendedName>
        <fullName evidence="6">AAA+ ATPase domain-containing protein</fullName>
    </recommendedName>
</protein>